<dbReference type="SMART" id="SM00448">
    <property type="entry name" value="REC"/>
    <property type="match status" value="1"/>
</dbReference>
<dbReference type="GO" id="GO:0000160">
    <property type="term" value="P:phosphorelay signal transduction system"/>
    <property type="evidence" value="ECO:0007669"/>
    <property type="project" value="InterPro"/>
</dbReference>
<dbReference type="Proteomes" id="UP000667802">
    <property type="component" value="Unassembled WGS sequence"/>
</dbReference>
<dbReference type="InterPro" id="IPR050595">
    <property type="entry name" value="Bact_response_regulator"/>
</dbReference>
<dbReference type="CDD" id="cd17552">
    <property type="entry name" value="REC_RR468-like"/>
    <property type="match status" value="1"/>
</dbReference>
<feature type="domain" description="Response regulatory" evidence="3">
    <location>
        <begin position="5"/>
        <end position="122"/>
    </location>
</feature>
<dbReference type="InterPro" id="IPR011006">
    <property type="entry name" value="CheY-like_superfamily"/>
</dbReference>
<feature type="modified residue" description="4-aspartylphosphate" evidence="2">
    <location>
        <position position="55"/>
    </location>
</feature>
<name>A0AAP5IHG6_9CYAN</name>
<evidence type="ECO:0000313" key="5">
    <source>
        <dbReference type="Proteomes" id="UP000667802"/>
    </source>
</evidence>
<evidence type="ECO:0000256" key="1">
    <source>
        <dbReference type="ARBA" id="ARBA00022553"/>
    </source>
</evidence>
<evidence type="ECO:0000256" key="2">
    <source>
        <dbReference type="PROSITE-ProRule" id="PRU00169"/>
    </source>
</evidence>
<proteinExistence type="predicted"/>
<dbReference type="PANTHER" id="PTHR44591">
    <property type="entry name" value="STRESS RESPONSE REGULATOR PROTEIN 1"/>
    <property type="match status" value="1"/>
</dbReference>
<reference evidence="5" key="1">
    <citation type="journal article" date="2021" name="Science">
        <title>Hunting the eagle killer: A cyanobacterial neurotoxin causes vacuolar myelinopathy.</title>
        <authorList>
            <person name="Breinlinger S."/>
            <person name="Phillips T.J."/>
            <person name="Haram B.N."/>
            <person name="Mares J."/>
            <person name="Martinez Yerena J.A."/>
            <person name="Hrouzek P."/>
            <person name="Sobotka R."/>
            <person name="Henderson W.M."/>
            <person name="Schmieder P."/>
            <person name="Williams S.M."/>
            <person name="Lauderdale J.D."/>
            <person name="Wilde H.D."/>
            <person name="Gerrin W."/>
            <person name="Kust A."/>
            <person name="Washington J.W."/>
            <person name="Wagner C."/>
            <person name="Geier B."/>
            <person name="Liebeke M."/>
            <person name="Enke H."/>
            <person name="Niedermeyer T.H.J."/>
            <person name="Wilde S.B."/>
        </authorList>
    </citation>
    <scope>NUCLEOTIDE SEQUENCE [LARGE SCALE GENOMIC DNA]</scope>
    <source>
        <strain evidence="5">Thurmond2011</strain>
    </source>
</reference>
<evidence type="ECO:0000259" key="3">
    <source>
        <dbReference type="PROSITE" id="PS50110"/>
    </source>
</evidence>
<evidence type="ECO:0000313" key="4">
    <source>
        <dbReference type="EMBL" id="MDR9899595.1"/>
    </source>
</evidence>
<gene>
    <name evidence="4" type="ORF">G7B40_034315</name>
</gene>
<dbReference type="InterPro" id="IPR001789">
    <property type="entry name" value="Sig_transdc_resp-reg_receiver"/>
</dbReference>
<accession>A0AAP5IHG6</accession>
<sequence>MTTKRILIIDDEQGIRKVIEISLRTIAGWEVLLAESGSEGLAIAQIEFPDAILLDVMMPGMDGITTLQQIQAHPATSMIPVILLTAKIQTSEQRQFSSLAIAGVIAKPFKAPDLVKQMRSLLHWN</sequence>
<dbReference type="RefSeq" id="WP_208340539.1">
    <property type="nucleotide sequence ID" value="NZ_CAWQFN010000681.1"/>
</dbReference>
<dbReference type="AlphaFoldDB" id="A0AAP5IHG6"/>
<dbReference type="EMBL" id="JAALHA020000026">
    <property type="protein sequence ID" value="MDR9899595.1"/>
    <property type="molecule type" value="Genomic_DNA"/>
</dbReference>
<organism evidence="4 5">
    <name type="scientific">Aetokthonos hydrillicola Thurmond2011</name>
    <dbReference type="NCBI Taxonomy" id="2712845"/>
    <lineage>
        <taxon>Bacteria</taxon>
        <taxon>Bacillati</taxon>
        <taxon>Cyanobacteriota</taxon>
        <taxon>Cyanophyceae</taxon>
        <taxon>Nostocales</taxon>
        <taxon>Hapalosiphonaceae</taxon>
        <taxon>Aetokthonos</taxon>
    </lineage>
</organism>
<keyword evidence="5" id="KW-1185">Reference proteome</keyword>
<keyword evidence="1 2" id="KW-0597">Phosphoprotein</keyword>
<dbReference type="SUPFAM" id="SSF52172">
    <property type="entry name" value="CheY-like"/>
    <property type="match status" value="1"/>
</dbReference>
<comment type="caution">
    <text evidence="4">The sequence shown here is derived from an EMBL/GenBank/DDBJ whole genome shotgun (WGS) entry which is preliminary data.</text>
</comment>
<dbReference type="PROSITE" id="PS50110">
    <property type="entry name" value="RESPONSE_REGULATORY"/>
    <property type="match status" value="1"/>
</dbReference>
<protein>
    <submittedName>
        <fullName evidence="4">Response regulator</fullName>
    </submittedName>
</protein>
<dbReference type="Pfam" id="PF00072">
    <property type="entry name" value="Response_reg"/>
    <property type="match status" value="1"/>
</dbReference>
<dbReference type="Gene3D" id="3.40.50.2300">
    <property type="match status" value="1"/>
</dbReference>
<dbReference type="PANTHER" id="PTHR44591:SF22">
    <property type="entry name" value="CHEY SUBFAMILY"/>
    <property type="match status" value="1"/>
</dbReference>